<gene>
    <name evidence="1" type="ORF">SLEP1_g58378</name>
</gene>
<evidence type="ECO:0000313" key="2">
    <source>
        <dbReference type="Proteomes" id="UP001054252"/>
    </source>
</evidence>
<comment type="caution">
    <text evidence="1">The sequence shown here is derived from an EMBL/GenBank/DDBJ whole genome shotgun (WGS) entry which is preliminary data.</text>
</comment>
<name>A0AAV5MSE2_9ROSI</name>
<dbReference type="Proteomes" id="UP001054252">
    <property type="component" value="Unassembled WGS sequence"/>
</dbReference>
<reference evidence="1 2" key="1">
    <citation type="journal article" date="2021" name="Commun. Biol.">
        <title>The genome of Shorea leprosula (Dipterocarpaceae) highlights the ecological relevance of drought in aseasonal tropical rainforests.</title>
        <authorList>
            <person name="Ng K.K.S."/>
            <person name="Kobayashi M.J."/>
            <person name="Fawcett J.A."/>
            <person name="Hatakeyama M."/>
            <person name="Paape T."/>
            <person name="Ng C.H."/>
            <person name="Ang C.C."/>
            <person name="Tnah L.H."/>
            <person name="Lee C.T."/>
            <person name="Nishiyama T."/>
            <person name="Sese J."/>
            <person name="O'Brien M.J."/>
            <person name="Copetti D."/>
            <person name="Mohd Noor M.I."/>
            <person name="Ong R.C."/>
            <person name="Putra M."/>
            <person name="Sireger I.Z."/>
            <person name="Indrioko S."/>
            <person name="Kosugi Y."/>
            <person name="Izuno A."/>
            <person name="Isagi Y."/>
            <person name="Lee S.L."/>
            <person name="Shimizu K.K."/>
        </authorList>
    </citation>
    <scope>NUCLEOTIDE SEQUENCE [LARGE SCALE GENOMIC DNA]</scope>
    <source>
        <strain evidence="1">214</strain>
    </source>
</reference>
<proteinExistence type="predicted"/>
<dbReference type="AlphaFoldDB" id="A0AAV5MSE2"/>
<accession>A0AAV5MSE2</accession>
<keyword evidence="2" id="KW-1185">Reference proteome</keyword>
<organism evidence="1 2">
    <name type="scientific">Rubroshorea leprosula</name>
    <dbReference type="NCBI Taxonomy" id="152421"/>
    <lineage>
        <taxon>Eukaryota</taxon>
        <taxon>Viridiplantae</taxon>
        <taxon>Streptophyta</taxon>
        <taxon>Embryophyta</taxon>
        <taxon>Tracheophyta</taxon>
        <taxon>Spermatophyta</taxon>
        <taxon>Magnoliopsida</taxon>
        <taxon>eudicotyledons</taxon>
        <taxon>Gunneridae</taxon>
        <taxon>Pentapetalae</taxon>
        <taxon>rosids</taxon>
        <taxon>malvids</taxon>
        <taxon>Malvales</taxon>
        <taxon>Dipterocarpaceae</taxon>
        <taxon>Rubroshorea</taxon>
    </lineage>
</organism>
<protein>
    <submittedName>
        <fullName evidence="1">Uncharacterized protein</fullName>
    </submittedName>
</protein>
<dbReference type="EMBL" id="BPVZ01000535">
    <property type="protein sequence ID" value="GKV51753.1"/>
    <property type="molecule type" value="Genomic_DNA"/>
</dbReference>
<evidence type="ECO:0000313" key="1">
    <source>
        <dbReference type="EMBL" id="GKV51753.1"/>
    </source>
</evidence>
<sequence length="47" mass="5135">MEHATLFLIKETRQFIVLLLLAARARIRLLILAAASCSSFGSAICTT</sequence>